<keyword evidence="2" id="KW-1185">Reference proteome</keyword>
<name>A0A6A4GYA2_9AGAR</name>
<gene>
    <name evidence="1" type="ORF">BT96DRAFT_800988</name>
</gene>
<reference evidence="1" key="1">
    <citation type="journal article" date="2019" name="Environ. Microbiol.">
        <title>Fungal ecological strategies reflected in gene transcription - a case study of two litter decomposers.</title>
        <authorList>
            <person name="Barbi F."/>
            <person name="Kohler A."/>
            <person name="Barry K."/>
            <person name="Baskaran P."/>
            <person name="Daum C."/>
            <person name="Fauchery L."/>
            <person name="Ihrmark K."/>
            <person name="Kuo A."/>
            <person name="LaButti K."/>
            <person name="Lipzen A."/>
            <person name="Morin E."/>
            <person name="Grigoriev I.V."/>
            <person name="Henrissat B."/>
            <person name="Lindahl B."/>
            <person name="Martin F."/>
        </authorList>
    </citation>
    <scope>NUCLEOTIDE SEQUENCE</scope>
    <source>
        <strain evidence="1">JB14</strain>
    </source>
</reference>
<dbReference type="Proteomes" id="UP000799118">
    <property type="component" value="Unassembled WGS sequence"/>
</dbReference>
<organism evidence="1 2">
    <name type="scientific">Gymnopus androsaceus JB14</name>
    <dbReference type="NCBI Taxonomy" id="1447944"/>
    <lineage>
        <taxon>Eukaryota</taxon>
        <taxon>Fungi</taxon>
        <taxon>Dikarya</taxon>
        <taxon>Basidiomycota</taxon>
        <taxon>Agaricomycotina</taxon>
        <taxon>Agaricomycetes</taxon>
        <taxon>Agaricomycetidae</taxon>
        <taxon>Agaricales</taxon>
        <taxon>Marasmiineae</taxon>
        <taxon>Omphalotaceae</taxon>
        <taxon>Gymnopus</taxon>
    </lineage>
</organism>
<feature type="non-terminal residue" evidence="1">
    <location>
        <position position="99"/>
    </location>
</feature>
<dbReference type="AlphaFoldDB" id="A0A6A4GYA2"/>
<protein>
    <submittedName>
        <fullName evidence="1">Uncharacterized protein</fullName>
    </submittedName>
</protein>
<dbReference type="EMBL" id="ML769673">
    <property type="protein sequence ID" value="KAE9390025.1"/>
    <property type="molecule type" value="Genomic_DNA"/>
</dbReference>
<feature type="non-terminal residue" evidence="1">
    <location>
        <position position="1"/>
    </location>
</feature>
<sequence length="99" mass="11293">VGAFTEDLNTLDQLFYAGIPVWYVRPASETPNVRIDKVGWVIAADAFQKLRLRFSFEIDVSNTTPPHRIIYTGLANKAERYRSMVMYIHSLLQPPSHLG</sequence>
<dbReference type="OrthoDB" id="2634326at2759"/>
<evidence type="ECO:0000313" key="2">
    <source>
        <dbReference type="Proteomes" id="UP000799118"/>
    </source>
</evidence>
<accession>A0A6A4GYA2</accession>
<proteinExistence type="predicted"/>
<evidence type="ECO:0000313" key="1">
    <source>
        <dbReference type="EMBL" id="KAE9390025.1"/>
    </source>
</evidence>